<feature type="transmembrane region" description="Helical" evidence="1">
    <location>
        <begin position="376"/>
        <end position="397"/>
    </location>
</feature>
<protein>
    <submittedName>
        <fullName evidence="2">6-pyruvoyl-tetrahydropterin synthase-related protein</fullName>
    </submittedName>
</protein>
<sequence>MKETSKKIINWALPYLAIAVMTYIIMYPQIISHGVILGTDSIFHFNRFYDAAKQIQQGSWSYFQSNYSFQQSGRVINAVYGPLFAYLNGILLGIAGTWFRYQVISSFLVYFIGGVGMYQLAMKVRVSRQIALLVSLIFICIGWLPRWELAQNMNAWGAALAPYMLIVGLTMIIDRDPPVHWLPLMTLMTVIIQIHLLSSLFFTFALVPFFIIGLVQTPQRWQMVVETAKAVLGTIILTGNVWGALLMLNLHNHIAQPAPFDMLKNALKPSQFSSTRDYLIYFCWILFALQLFYVLFTFRRSLVNNVVTIMGAVILLISSTWFPWSLVQRAMPALQTMLQFPNRLTVVAYPLLLTGVAISCQQLVGSPVHDRLRLRLVTGLLLFTLFQVVIPTTTSVFRRTAIYESDEVLNTSTALAWVTNDSRSLRRSVHTDYPGQLLLKVEKRAPDYLPIPKKYLNRTYVRSYAYQDQVIRPARCYRHTVLSHGRLQLSWNAQQAKKVRLPIITYHESRLTVNGQPVKHYQRSQVGAPYVHQRRGHNTVILQFQQSTWFSVLLAISLTGLALLASYGLYRAWHWLPYKYHEIINTPQ</sequence>
<feature type="transmembrane region" description="Helical" evidence="1">
    <location>
        <begin position="156"/>
        <end position="173"/>
    </location>
</feature>
<dbReference type="Proteomes" id="UP001529423">
    <property type="component" value="Unassembled WGS sequence"/>
</dbReference>
<dbReference type="EMBL" id="JAUDEO010000019">
    <property type="protein sequence ID" value="MDM8333818.1"/>
    <property type="molecule type" value="Genomic_DNA"/>
</dbReference>
<accession>A0ABT7VM53</accession>
<keyword evidence="3" id="KW-1185">Reference proteome</keyword>
<evidence type="ECO:0000313" key="2">
    <source>
        <dbReference type="EMBL" id="MDM8333818.1"/>
    </source>
</evidence>
<keyword evidence="1" id="KW-0472">Membrane</keyword>
<keyword evidence="1" id="KW-1133">Transmembrane helix</keyword>
<feature type="transmembrane region" description="Helical" evidence="1">
    <location>
        <begin position="278"/>
        <end position="296"/>
    </location>
</feature>
<feature type="transmembrane region" description="Helical" evidence="1">
    <location>
        <begin position="303"/>
        <end position="324"/>
    </location>
</feature>
<feature type="transmembrane region" description="Helical" evidence="1">
    <location>
        <begin position="12"/>
        <end position="31"/>
    </location>
</feature>
<name>A0ABT7VM53_9LACO</name>
<evidence type="ECO:0000313" key="3">
    <source>
        <dbReference type="Proteomes" id="UP001529423"/>
    </source>
</evidence>
<feature type="transmembrane region" description="Helical" evidence="1">
    <location>
        <begin position="185"/>
        <end position="215"/>
    </location>
</feature>
<evidence type="ECO:0000256" key="1">
    <source>
        <dbReference type="SAM" id="Phobius"/>
    </source>
</evidence>
<feature type="transmembrane region" description="Helical" evidence="1">
    <location>
        <begin position="344"/>
        <end position="364"/>
    </location>
</feature>
<keyword evidence="1" id="KW-0812">Transmembrane</keyword>
<feature type="transmembrane region" description="Helical" evidence="1">
    <location>
        <begin position="549"/>
        <end position="570"/>
    </location>
</feature>
<organism evidence="2 3">
    <name type="scientific">Limosilactobacillus panis</name>
    <dbReference type="NCBI Taxonomy" id="47493"/>
    <lineage>
        <taxon>Bacteria</taxon>
        <taxon>Bacillati</taxon>
        <taxon>Bacillota</taxon>
        <taxon>Bacilli</taxon>
        <taxon>Lactobacillales</taxon>
        <taxon>Lactobacillaceae</taxon>
        <taxon>Limosilactobacillus</taxon>
    </lineage>
</organism>
<feature type="transmembrane region" description="Helical" evidence="1">
    <location>
        <begin position="101"/>
        <end position="120"/>
    </location>
</feature>
<feature type="transmembrane region" description="Helical" evidence="1">
    <location>
        <begin position="75"/>
        <end position="94"/>
    </location>
</feature>
<feature type="transmembrane region" description="Helical" evidence="1">
    <location>
        <begin position="126"/>
        <end position="144"/>
    </location>
</feature>
<reference evidence="2" key="1">
    <citation type="submission" date="2023-06" db="EMBL/GenBank/DDBJ databases">
        <title>Identification and characterization of horizontal gene transfer across gut microbiota members of farm animals based on homology search.</title>
        <authorList>
            <person name="Schwarzerova J."/>
            <person name="Nykrynova M."/>
            <person name="Jureckova K."/>
            <person name="Cejkova D."/>
            <person name="Rychlik I."/>
        </authorList>
    </citation>
    <scope>NUCLEOTIDE SEQUENCE</scope>
    <source>
        <strain evidence="2">105_WCHN</strain>
    </source>
</reference>
<proteinExistence type="predicted"/>
<comment type="caution">
    <text evidence="2">The sequence shown here is derived from an EMBL/GenBank/DDBJ whole genome shotgun (WGS) entry which is preliminary data.</text>
</comment>
<dbReference type="RefSeq" id="WP_289559902.1">
    <property type="nucleotide sequence ID" value="NZ_JAUDEO010000019.1"/>
</dbReference>
<feature type="transmembrane region" description="Helical" evidence="1">
    <location>
        <begin position="227"/>
        <end position="248"/>
    </location>
</feature>
<gene>
    <name evidence="2" type="ORF">QUW46_04405</name>
</gene>
<reference evidence="2" key="2">
    <citation type="submission" date="2023-06" db="EMBL/GenBank/DDBJ databases">
        <authorList>
            <person name="Zeman M."/>
            <person name="Kubasova T."/>
            <person name="Jahodarova E."/>
            <person name="Nykrynova M."/>
            <person name="Rychlik I."/>
        </authorList>
    </citation>
    <scope>NUCLEOTIDE SEQUENCE</scope>
    <source>
        <strain evidence="2">105_WCHN</strain>
    </source>
</reference>